<feature type="binding site" evidence="3">
    <location>
        <position position="178"/>
    </location>
    <ligand>
        <name>NAD(+)</name>
        <dbReference type="ChEBI" id="CHEBI:57540"/>
    </ligand>
</feature>
<comment type="pathway">
    <text evidence="3">Polyol metabolism; myo-inositol degradation into acetyl-CoA; acetyl-CoA from myo-inositol: step 7/7.</text>
</comment>
<evidence type="ECO:0000259" key="4">
    <source>
        <dbReference type="Pfam" id="PF00171"/>
    </source>
</evidence>
<dbReference type="PROSITE" id="PS00070">
    <property type="entry name" value="ALDEHYDE_DEHYDR_CYS"/>
    <property type="match status" value="1"/>
</dbReference>
<dbReference type="PANTHER" id="PTHR43866:SF4">
    <property type="entry name" value="MALONATE-SEMIALDEHYDE DEHYDROGENASE"/>
    <property type="match status" value="1"/>
</dbReference>
<dbReference type="InterPro" id="IPR016162">
    <property type="entry name" value="Ald_DH_N"/>
</dbReference>
<name>A0ABU0D493_9BACI</name>
<dbReference type="InterPro" id="IPR016161">
    <property type="entry name" value="Ald_DH/histidinol_DH"/>
</dbReference>
<comment type="caution">
    <text evidence="3">Lacks conserved residue(s) required for the propagation of feature annotation.</text>
</comment>
<dbReference type="GO" id="GO:0018478">
    <property type="term" value="F:malonate-semialdehyde dehydrogenase (acetylating) activity"/>
    <property type="evidence" value="ECO:0007669"/>
    <property type="project" value="UniProtKB-EC"/>
</dbReference>
<comment type="similarity">
    <text evidence="3">Belongs to the aldehyde dehydrogenase family. IolA subfamily.</text>
</comment>
<accession>A0ABU0D493</accession>
<comment type="catalytic activity">
    <reaction evidence="3">
        <text>3-oxopropanoate + NAD(+) + CoA + H2O = hydrogencarbonate + acetyl-CoA + NADH + H(+)</text>
        <dbReference type="Rhea" id="RHEA:76615"/>
        <dbReference type="ChEBI" id="CHEBI:15377"/>
        <dbReference type="ChEBI" id="CHEBI:15378"/>
        <dbReference type="ChEBI" id="CHEBI:17544"/>
        <dbReference type="ChEBI" id="CHEBI:33190"/>
        <dbReference type="ChEBI" id="CHEBI:57287"/>
        <dbReference type="ChEBI" id="CHEBI:57288"/>
        <dbReference type="ChEBI" id="CHEBI:57540"/>
        <dbReference type="ChEBI" id="CHEBI:57945"/>
        <dbReference type="EC" id="1.2.1.27"/>
    </reaction>
</comment>
<dbReference type="GO" id="GO:0004491">
    <property type="term" value="F:methylmalonate-semialdehyde dehydrogenase (acylating, NAD) activity"/>
    <property type="evidence" value="ECO:0007669"/>
    <property type="project" value="UniProtKB-EC"/>
</dbReference>
<dbReference type="InterPro" id="IPR015590">
    <property type="entry name" value="Aldehyde_DH_dom"/>
</dbReference>
<proteinExistence type="inferred from homology"/>
<dbReference type="CDD" id="cd07085">
    <property type="entry name" value="ALDH_F6_MMSDH"/>
    <property type="match status" value="1"/>
</dbReference>
<feature type="binding site" evidence="3">
    <location>
        <position position="385"/>
    </location>
    <ligand>
        <name>NAD(+)</name>
        <dbReference type="ChEBI" id="CHEBI:57540"/>
    </ligand>
</feature>
<comment type="function">
    <text evidence="3">Catalyzes the oxidation of malonate semialdehyde (MSA) and methylmalonate semialdehyde (MMSA) into acetyl-CoA and propanoyl-CoA, respectively. Is involved in a myo-inositol catabolic pathway. Bicarbonate, and not CO2, is the end-product of the enzymatic reaction.</text>
</comment>
<evidence type="ECO:0000256" key="2">
    <source>
        <dbReference type="ARBA" id="ARBA00023027"/>
    </source>
</evidence>
<dbReference type="NCBIfam" id="TIGR01722">
    <property type="entry name" value="MMSDH"/>
    <property type="match status" value="1"/>
</dbReference>
<dbReference type="EMBL" id="JAUSUO010000004">
    <property type="protein sequence ID" value="MDQ0343225.1"/>
    <property type="molecule type" value="Genomic_DNA"/>
</dbReference>
<gene>
    <name evidence="3" type="primary">iolA</name>
    <name evidence="5" type="ORF">J2S14_002039</name>
</gene>
<keyword evidence="6" id="KW-1185">Reference proteome</keyword>
<dbReference type="Gene3D" id="3.40.605.10">
    <property type="entry name" value="Aldehyde Dehydrogenase, Chain A, domain 1"/>
    <property type="match status" value="1"/>
</dbReference>
<comment type="caution">
    <text evidence="5">The sequence shown here is derived from an EMBL/GenBank/DDBJ whole genome shotgun (WGS) entry which is preliminary data.</text>
</comment>
<organism evidence="5 6">
    <name type="scientific">Lederbergia wuyishanensis</name>
    <dbReference type="NCBI Taxonomy" id="1347903"/>
    <lineage>
        <taxon>Bacteria</taxon>
        <taxon>Bacillati</taxon>
        <taxon>Bacillota</taxon>
        <taxon>Bacilli</taxon>
        <taxon>Bacillales</taxon>
        <taxon>Bacillaceae</taxon>
        <taxon>Lederbergia</taxon>
    </lineage>
</organism>
<dbReference type="Gene3D" id="3.40.309.10">
    <property type="entry name" value="Aldehyde Dehydrogenase, Chain A, domain 2"/>
    <property type="match status" value="1"/>
</dbReference>
<sequence length="485" mass="53380">MTQTKVQILQNYIGGEWVDANTTKTEIVYNPATGEELAHVPISTKEDVDAAVQSAAKAFETWKEVPVPRRARILFKYQQLLVEHWDELATLITKENGKNFTEAHGEVLRGIECVEFASGAPTLMMGKQLPSIATDLESGVYRYPLGVVGGITPFNFPMMVPCWMFPMAIVTGNTFVLKPSERTPLLANRLAELFEEAGLPKGVLNIVHGAHDVVNGLLDHKNVKAISFVGSQPVAEYVYKRGTQNLKRVQALAGAKNHSIVLKDANLENAATQIMNAAFGSAGERCMAASVVAVEESVADEFIEILLQKTNDIKMGDGSNDGIFLGPVIREQHKERTLHYIEKGVEEGARLVRDGRNDEVNEGGYFVGATIFDEVTSEMKIWQDEIFAPVLSIARIKNLEEAVELANQSRFANGACIFTKDGGNVRKFRETIDAGMLGVNIGVPAPMAFFPFSGYKDSFYGDLHANGTDGVEFYTRKKVVTTRWV</sequence>
<dbReference type="Pfam" id="PF00171">
    <property type="entry name" value="Aldedh"/>
    <property type="match status" value="1"/>
</dbReference>
<dbReference type="Proteomes" id="UP001232343">
    <property type="component" value="Unassembled WGS sequence"/>
</dbReference>
<dbReference type="InterPro" id="IPR016163">
    <property type="entry name" value="Ald_DH_C"/>
</dbReference>
<dbReference type="HAMAP" id="MF_01670">
    <property type="entry name" value="IolA"/>
    <property type="match status" value="1"/>
</dbReference>
<reference evidence="5 6" key="1">
    <citation type="submission" date="2023-07" db="EMBL/GenBank/DDBJ databases">
        <title>Genomic Encyclopedia of Type Strains, Phase IV (KMG-IV): sequencing the most valuable type-strain genomes for metagenomic binning, comparative biology and taxonomic classification.</title>
        <authorList>
            <person name="Goeker M."/>
        </authorList>
    </citation>
    <scope>NUCLEOTIDE SEQUENCE [LARGE SCALE GENOMIC DNA]</scope>
    <source>
        <strain evidence="5 6">DSM 27848</strain>
    </source>
</reference>
<evidence type="ECO:0000256" key="3">
    <source>
        <dbReference type="HAMAP-Rule" id="MF_01670"/>
    </source>
</evidence>
<dbReference type="RefSeq" id="WP_244681783.1">
    <property type="nucleotide sequence ID" value="NZ_JALIRM010000008.1"/>
</dbReference>
<keyword evidence="2 3" id="KW-0520">NAD</keyword>
<dbReference type="InterPro" id="IPR023510">
    <property type="entry name" value="MSDH_GmP_bac"/>
</dbReference>
<feature type="binding site" evidence="3">
    <location>
        <position position="181"/>
    </location>
    <ligand>
        <name>NAD(+)</name>
        <dbReference type="ChEBI" id="CHEBI:57540"/>
    </ligand>
</feature>
<feature type="active site" description="Nucleophile" evidence="3">
    <location>
        <position position="286"/>
    </location>
</feature>
<dbReference type="SUPFAM" id="SSF53720">
    <property type="entry name" value="ALDH-like"/>
    <property type="match status" value="1"/>
</dbReference>
<dbReference type="InterPro" id="IPR010061">
    <property type="entry name" value="MeMal-semiAld_DH"/>
</dbReference>
<feature type="domain" description="Aldehyde dehydrogenase" evidence="4">
    <location>
        <begin position="17"/>
        <end position="480"/>
    </location>
</feature>
<feature type="binding site" evidence="3">
    <location>
        <position position="154"/>
    </location>
    <ligand>
        <name>NAD(+)</name>
        <dbReference type="ChEBI" id="CHEBI:57540"/>
    </ligand>
</feature>
<dbReference type="PANTHER" id="PTHR43866">
    <property type="entry name" value="MALONATE-SEMIALDEHYDE DEHYDROGENASE"/>
    <property type="match status" value="1"/>
</dbReference>
<comment type="subunit">
    <text evidence="3">Homotetramer.</text>
</comment>
<evidence type="ECO:0000313" key="6">
    <source>
        <dbReference type="Proteomes" id="UP001232343"/>
    </source>
</evidence>
<protein>
    <recommendedName>
        <fullName evidence="3">Malonate-semialdehyde dehydrogenase</fullName>
        <shortName evidence="3">MSA dehydrogenase</shortName>
        <ecNumber evidence="3">1.2.1.27</ecNumber>
    </recommendedName>
    <alternativeName>
        <fullName evidence="3">Methylmalonate semialdehyde dehydrogenase</fullName>
        <shortName evidence="3">MMSA dehydrogenase</shortName>
        <shortName evidence="3">MSDH</shortName>
    </alternativeName>
</protein>
<dbReference type="EC" id="1.2.1.27" evidence="3"/>
<evidence type="ECO:0000313" key="5">
    <source>
        <dbReference type="EMBL" id="MDQ0343225.1"/>
    </source>
</evidence>
<comment type="catalytic activity">
    <reaction evidence="3">
        <text>2-methyl-3-oxopropanoate + NAD(+) + CoA + H2O = propanoyl-CoA + hydrogencarbonate + NADH + H(+)</text>
        <dbReference type="Rhea" id="RHEA:20804"/>
        <dbReference type="ChEBI" id="CHEBI:15377"/>
        <dbReference type="ChEBI" id="CHEBI:15378"/>
        <dbReference type="ChEBI" id="CHEBI:17544"/>
        <dbReference type="ChEBI" id="CHEBI:57287"/>
        <dbReference type="ChEBI" id="CHEBI:57392"/>
        <dbReference type="ChEBI" id="CHEBI:57540"/>
        <dbReference type="ChEBI" id="CHEBI:57700"/>
        <dbReference type="ChEBI" id="CHEBI:57945"/>
        <dbReference type="EC" id="1.2.1.27"/>
    </reaction>
</comment>
<dbReference type="InterPro" id="IPR016160">
    <property type="entry name" value="Ald_DH_CS_CYS"/>
</dbReference>
<feature type="binding site" evidence="3">
    <location>
        <position position="182"/>
    </location>
    <ligand>
        <name>NAD(+)</name>
        <dbReference type="ChEBI" id="CHEBI:57540"/>
    </ligand>
</feature>
<evidence type="ECO:0000256" key="1">
    <source>
        <dbReference type="ARBA" id="ARBA00023002"/>
    </source>
</evidence>
<keyword evidence="1 3" id="KW-0560">Oxidoreductase</keyword>